<dbReference type="Pfam" id="PF21995">
    <property type="entry name" value="RNR-II_ins_dom"/>
    <property type="match status" value="1"/>
</dbReference>
<organism evidence="13 15">
    <name type="scientific">Tribonema minus</name>
    <dbReference type="NCBI Taxonomy" id="303371"/>
    <lineage>
        <taxon>Eukaryota</taxon>
        <taxon>Sar</taxon>
        <taxon>Stramenopiles</taxon>
        <taxon>Ochrophyta</taxon>
        <taxon>PX clade</taxon>
        <taxon>Xanthophyceae</taxon>
        <taxon>Tribonematales</taxon>
        <taxon>Tribonemataceae</taxon>
        <taxon>Tribonema</taxon>
    </lineage>
</organism>
<proteinExistence type="inferred from homology"/>
<dbReference type="PANTHER" id="PTHR43371">
    <property type="entry name" value="VITAMIN B12-DEPENDENT RIBONUCLEOTIDE REDUCTASE"/>
    <property type="match status" value="1"/>
</dbReference>
<keyword evidence="6" id="KW-0560">Oxidoreductase</keyword>
<evidence type="ECO:0000256" key="2">
    <source>
        <dbReference type="ARBA" id="ARBA00005654"/>
    </source>
</evidence>
<keyword evidence="15" id="KW-1185">Reference proteome</keyword>
<sequence length="652" mass="72214">MNTPSGRIFHLKNAFVNKYRTQKPDFGFNGLGELVYRRTYSRLQSDGTREEWYETIRRVVEGAFSIQKKWMVQIGLEWNEARAQEEAEDMYDRFFTMKCLPPGRGLYCCGSALTTERGAYGALNNCAFISTASDQASFDPAEVFCFIQDFSMLGVGIGFDTEGAGLIDVVKPGKATQHVVQDSREGWVESLRALLNSFFKGTSFPIFDYSEVRPAGELIRGFGGVSQGPQPLQDLHEGVVSTLQPLVGSKMTSTAIVDIGNLIGKCVIAGNVRRSAEIAIGDPSDNDFLELKDYAKNPQRAAFGWASNNSVSCSLGEDYDRIAKSIHLNGEPGDWRVKGANPCVEQSLESAELCCLVETFPNRANDLADYLESIKTAINYAKTVTLCATSNARTNEVMLRNRRIGCSMSGLAQFLAKHSIEELRKWCEAAYQVCKDMDVRLSERWCVPQSIKITSIKPSGTVSLLAGATPGVHFPESNFYIRRVRVASDSELLVPLERAGYPVEDCVYTAKTKVVSIPVSVGDSVRVASDVSMWEQVSIAAFLQRYWADNQVSCTVTFDPETEGDDIVHALNLYQYSLKGISFLPRAKTGTTYPQSPYEAISDEQYQEMAAALRPVKYVTHTVEAVSGLDDDESVIPDSERFCDGEKCLRQL</sequence>
<evidence type="ECO:0000256" key="1">
    <source>
        <dbReference type="ARBA" id="ARBA00001922"/>
    </source>
</evidence>
<dbReference type="InterPro" id="IPR050862">
    <property type="entry name" value="RdRp_reductase_class-2"/>
</dbReference>
<dbReference type="GO" id="GO:0004748">
    <property type="term" value="F:ribonucleoside-diphosphate reductase activity, thioredoxin disulfide as acceptor"/>
    <property type="evidence" value="ECO:0007669"/>
    <property type="project" value="TreeGrafter"/>
</dbReference>
<keyword evidence="7" id="KW-1015">Disulfide bond</keyword>
<gene>
    <name evidence="14" type="ORF">JKP88DRAFT_256408</name>
    <name evidence="13" type="ORF">JKP88DRAFT_260741</name>
</gene>
<dbReference type="Pfam" id="PF17975">
    <property type="entry name" value="RNR_Alpha"/>
    <property type="match status" value="1"/>
</dbReference>
<evidence type="ECO:0000259" key="12">
    <source>
        <dbReference type="Pfam" id="PF21995"/>
    </source>
</evidence>
<evidence type="ECO:0000313" key="13">
    <source>
        <dbReference type="EMBL" id="KAG5182329.1"/>
    </source>
</evidence>
<dbReference type="InterPro" id="IPR040763">
    <property type="entry name" value="RNR_alpha_hel"/>
</dbReference>
<evidence type="ECO:0000256" key="6">
    <source>
        <dbReference type="ARBA" id="ARBA00023002"/>
    </source>
</evidence>
<feature type="domain" description="Ribonucleotide reductase alpha-helical" evidence="11">
    <location>
        <begin position="11"/>
        <end position="111"/>
    </location>
</feature>
<dbReference type="EMBL" id="JAFCMP010000256">
    <property type="protein sequence ID" value="KAG5182329.1"/>
    <property type="molecule type" value="Genomic_DNA"/>
</dbReference>
<dbReference type="Gene3D" id="3.20.70.20">
    <property type="match status" value="3"/>
</dbReference>
<reference evidence="13" key="1">
    <citation type="submission" date="2021-02" db="EMBL/GenBank/DDBJ databases">
        <title>First Annotated Genome of the Yellow-green Alga Tribonema minus.</title>
        <authorList>
            <person name="Mahan K.M."/>
        </authorList>
    </citation>
    <scope>NUCLEOTIDE SEQUENCE</scope>
    <source>
        <strain evidence="13">UTEX B ZZ1240</strain>
    </source>
</reference>
<dbReference type="SUPFAM" id="SSF51998">
    <property type="entry name" value="PFL-like glycyl radical enzymes"/>
    <property type="match status" value="1"/>
</dbReference>
<evidence type="ECO:0000256" key="5">
    <source>
        <dbReference type="ARBA" id="ARBA00022705"/>
    </source>
</evidence>
<dbReference type="GO" id="GO:0031419">
    <property type="term" value="F:cobalamin binding"/>
    <property type="evidence" value="ECO:0007669"/>
    <property type="project" value="UniProtKB-KW"/>
</dbReference>
<keyword evidence="4" id="KW-0846">Cobalamin</keyword>
<comment type="similarity">
    <text evidence="2">Belongs to the class II ribonucleoside-triphosphate reductase family.</text>
</comment>
<dbReference type="Proteomes" id="UP000664859">
    <property type="component" value="Unassembled WGS sequence"/>
</dbReference>
<keyword evidence="9" id="KW-0170">Cobalt</keyword>
<keyword evidence="8" id="KW-0676">Redox-active center</keyword>
<comment type="caution">
    <text evidence="13">The sequence shown here is derived from an EMBL/GenBank/DDBJ whole genome shotgun (WGS) entry which is preliminary data.</text>
</comment>
<dbReference type="GO" id="GO:0006260">
    <property type="term" value="P:DNA replication"/>
    <property type="evidence" value="ECO:0007669"/>
    <property type="project" value="UniProtKB-KW"/>
</dbReference>
<evidence type="ECO:0000313" key="15">
    <source>
        <dbReference type="Proteomes" id="UP000664859"/>
    </source>
</evidence>
<evidence type="ECO:0000256" key="3">
    <source>
        <dbReference type="ARBA" id="ARBA00012275"/>
    </source>
</evidence>
<evidence type="ECO:0000259" key="11">
    <source>
        <dbReference type="Pfam" id="PF17975"/>
    </source>
</evidence>
<evidence type="ECO:0000313" key="14">
    <source>
        <dbReference type="EMBL" id="KAG5186368.1"/>
    </source>
</evidence>
<dbReference type="OrthoDB" id="14890at2759"/>
<accession>A0A835Z3B7</accession>
<protein>
    <recommendedName>
        <fullName evidence="3">ribonucleoside-triphosphate reductase (thioredoxin)</fullName>
        <ecNumber evidence="3">1.17.4.2</ecNumber>
    </recommendedName>
</protein>
<dbReference type="GO" id="GO:0008998">
    <property type="term" value="F:ribonucleoside-triphosphate reductase (thioredoxin) activity"/>
    <property type="evidence" value="ECO:0007669"/>
    <property type="project" value="UniProtKB-EC"/>
</dbReference>
<evidence type="ECO:0000256" key="7">
    <source>
        <dbReference type="ARBA" id="ARBA00023157"/>
    </source>
</evidence>
<evidence type="ECO:0000256" key="4">
    <source>
        <dbReference type="ARBA" id="ARBA00022628"/>
    </source>
</evidence>
<evidence type="ECO:0000256" key="8">
    <source>
        <dbReference type="ARBA" id="ARBA00023284"/>
    </source>
</evidence>
<dbReference type="AlphaFoldDB" id="A0A835Z3B7"/>
<name>A0A835Z3B7_9STRA</name>
<feature type="domain" description="B12-dependent ribonucleotide reductase insertion" evidence="12">
    <location>
        <begin position="178"/>
        <end position="237"/>
    </location>
</feature>
<comment type="catalytic activity">
    <reaction evidence="10">
        <text>a 2'-deoxyribonucleoside 5'-triphosphate + [thioredoxin]-disulfide + H2O = a ribonucleoside 5'-triphosphate + [thioredoxin]-dithiol</text>
        <dbReference type="Rhea" id="RHEA:12701"/>
        <dbReference type="Rhea" id="RHEA-COMP:10698"/>
        <dbReference type="Rhea" id="RHEA-COMP:10700"/>
        <dbReference type="ChEBI" id="CHEBI:15377"/>
        <dbReference type="ChEBI" id="CHEBI:29950"/>
        <dbReference type="ChEBI" id="CHEBI:50058"/>
        <dbReference type="ChEBI" id="CHEBI:61557"/>
        <dbReference type="ChEBI" id="CHEBI:61560"/>
        <dbReference type="EC" id="1.17.4.2"/>
    </reaction>
</comment>
<dbReference type="EC" id="1.17.4.2" evidence="3"/>
<dbReference type="EMBL" id="JAFCMP010000112">
    <property type="protein sequence ID" value="KAG5186368.1"/>
    <property type="molecule type" value="Genomic_DNA"/>
</dbReference>
<dbReference type="PANTHER" id="PTHR43371:SF1">
    <property type="entry name" value="RIBONUCLEOSIDE-DIPHOSPHATE REDUCTASE"/>
    <property type="match status" value="1"/>
</dbReference>
<keyword evidence="5" id="KW-0235">DNA replication</keyword>
<evidence type="ECO:0000256" key="9">
    <source>
        <dbReference type="ARBA" id="ARBA00023285"/>
    </source>
</evidence>
<comment type="cofactor">
    <cofactor evidence="1">
        <name>adenosylcob(III)alamin</name>
        <dbReference type="ChEBI" id="CHEBI:18408"/>
    </cofactor>
</comment>
<evidence type="ECO:0000256" key="10">
    <source>
        <dbReference type="ARBA" id="ARBA00048987"/>
    </source>
</evidence>
<dbReference type="InterPro" id="IPR054158">
    <property type="entry name" value="RNR-II_ins_dom"/>
</dbReference>